<organism evidence="2 3">
    <name type="scientific">Methanospirillum hungatei JF-1 (strain ATCC 27890 / DSM 864 / NBRC 100397 / JF-1)</name>
    <dbReference type="NCBI Taxonomy" id="323259"/>
    <lineage>
        <taxon>Archaea</taxon>
        <taxon>Methanobacteriati</taxon>
        <taxon>Methanobacteriota</taxon>
        <taxon>Stenosarchaea group</taxon>
        <taxon>Methanomicrobia</taxon>
        <taxon>Methanomicrobiales</taxon>
        <taxon>Methanospirillaceae</taxon>
        <taxon>Methanospirillum</taxon>
    </lineage>
</organism>
<dbReference type="HOGENOM" id="CLU_154345_0_0_2"/>
<dbReference type="STRING" id="323259.Mhun_0766"/>
<dbReference type="InParanoid" id="Q2FPB5"/>
<accession>Q2FPB5</accession>
<evidence type="ECO:0000259" key="1">
    <source>
        <dbReference type="Pfam" id="PF18765"/>
    </source>
</evidence>
<feature type="domain" description="Polymerase beta nucleotidyltransferase" evidence="1">
    <location>
        <begin position="20"/>
        <end position="97"/>
    </location>
</feature>
<dbReference type="RefSeq" id="WP_011447797.1">
    <property type="nucleotide sequence ID" value="NC_007796.1"/>
</dbReference>
<dbReference type="eggNOG" id="arCOG02107">
    <property type="taxonomic scope" value="Archaea"/>
</dbReference>
<dbReference type="InterPro" id="IPR043519">
    <property type="entry name" value="NT_sf"/>
</dbReference>
<keyword evidence="3" id="KW-1185">Reference proteome</keyword>
<dbReference type="OrthoDB" id="61846at2157"/>
<dbReference type="SUPFAM" id="SSF81301">
    <property type="entry name" value="Nucleotidyltransferase"/>
    <property type="match status" value="1"/>
</dbReference>
<dbReference type="Pfam" id="PF18765">
    <property type="entry name" value="Polbeta"/>
    <property type="match status" value="1"/>
</dbReference>
<reference evidence="3" key="1">
    <citation type="journal article" date="2016" name="Stand. Genomic Sci.">
        <title>Complete genome sequence of Methanospirillum hungatei type strain JF1.</title>
        <authorList>
            <person name="Gunsalus R.P."/>
            <person name="Cook L.E."/>
            <person name="Crable B."/>
            <person name="Rohlin L."/>
            <person name="McDonald E."/>
            <person name="Mouttaki H."/>
            <person name="Sieber J.R."/>
            <person name="Poweleit N."/>
            <person name="Zhou H."/>
            <person name="Lapidus A.L."/>
            <person name="Daligault H.E."/>
            <person name="Land M."/>
            <person name="Gilna P."/>
            <person name="Ivanova N."/>
            <person name="Kyrpides N."/>
            <person name="Culley D.E."/>
            <person name="McInerney M.J."/>
        </authorList>
    </citation>
    <scope>NUCLEOTIDE SEQUENCE [LARGE SCALE GENOMIC DNA]</scope>
    <source>
        <strain evidence="3">ATCC 27890 / DSM 864 / NBRC 100397 / JF-1</strain>
    </source>
</reference>
<sequence>MDRQQLISSILGDLSFIPQSIPGVFLYGSYATDSADARSDIDICIVSGKEFEPQDLQSLAWRNIKSEKYDIRIFELLPLFIQIRVLTQGILIYSPDKAALCEYLYGYRKLWDDQKWYQSPIPGA</sequence>
<proteinExistence type="predicted"/>
<dbReference type="KEGG" id="mhu:Mhun_0766"/>
<dbReference type="CDD" id="cd05403">
    <property type="entry name" value="NT_KNTase_like"/>
    <property type="match status" value="1"/>
</dbReference>
<evidence type="ECO:0000313" key="2">
    <source>
        <dbReference type="EMBL" id="ABD40518.1"/>
    </source>
</evidence>
<dbReference type="EnsemblBacteria" id="ABD40518">
    <property type="protein sequence ID" value="ABD40518"/>
    <property type="gene ID" value="Mhun_0766"/>
</dbReference>
<dbReference type="InterPro" id="IPR041633">
    <property type="entry name" value="Polbeta"/>
</dbReference>
<evidence type="ECO:0000313" key="3">
    <source>
        <dbReference type="Proteomes" id="UP000001941"/>
    </source>
</evidence>
<dbReference type="AlphaFoldDB" id="Q2FPB5"/>
<gene>
    <name evidence="2" type="ordered locus">Mhun_0766</name>
</gene>
<dbReference type="GeneID" id="3922004"/>
<dbReference type="Gene3D" id="3.30.460.10">
    <property type="entry name" value="Beta Polymerase, domain 2"/>
    <property type="match status" value="1"/>
</dbReference>
<dbReference type="Proteomes" id="UP000001941">
    <property type="component" value="Chromosome"/>
</dbReference>
<name>Q2FPB5_METHJ</name>
<protein>
    <submittedName>
        <fullName evidence="2">DNA polymerase, beta-like region</fullName>
    </submittedName>
</protein>
<dbReference type="EMBL" id="CP000254">
    <property type="protein sequence ID" value="ABD40518.1"/>
    <property type="molecule type" value="Genomic_DNA"/>
</dbReference>